<dbReference type="GO" id="GO:0003700">
    <property type="term" value="F:DNA-binding transcription factor activity"/>
    <property type="evidence" value="ECO:0007669"/>
    <property type="project" value="TreeGrafter"/>
</dbReference>
<keyword evidence="2" id="KW-0805">Transcription regulation</keyword>
<sequence>MTPSKGAARAEALLDAAEQVLATQGNANSAMRDFAAAAGVRVGHLQHYYPTRADLIRAVMSRALTRSLDRLAVVTDTDQSLSREESEHFIGVLLGEQDDQATVRLYVEVWAIAAADQEVAVVVRDFYAQYIAHVERAVACAQPDLDAADLGAAAQTIVSLLEGSAILRSGITGRKSKASDRKLVDTLQYLIHGS</sequence>
<keyword evidence="3" id="KW-0238">DNA-binding</keyword>
<name>A0A1F2Q2K1_RHOER</name>
<dbReference type="GO" id="GO:0000976">
    <property type="term" value="F:transcription cis-regulatory region binding"/>
    <property type="evidence" value="ECO:0007669"/>
    <property type="project" value="TreeGrafter"/>
</dbReference>
<evidence type="ECO:0000313" key="5">
    <source>
        <dbReference type="EMBL" id="KAB2585162.1"/>
    </source>
</evidence>
<dbReference type="InterPro" id="IPR039538">
    <property type="entry name" value="BetI_C"/>
</dbReference>
<dbReference type="Pfam" id="PF00440">
    <property type="entry name" value="TetR_N"/>
    <property type="match status" value="1"/>
</dbReference>
<dbReference type="EMBL" id="MRBO01000359">
    <property type="protein sequence ID" value="KAB2585162.1"/>
    <property type="molecule type" value="Genomic_DNA"/>
</dbReference>
<dbReference type="InterPro" id="IPR036271">
    <property type="entry name" value="Tet_transcr_reg_TetR-rel_C_sf"/>
</dbReference>
<evidence type="ECO:0000256" key="1">
    <source>
        <dbReference type="ARBA" id="ARBA00022491"/>
    </source>
</evidence>
<dbReference type="Pfam" id="PF13977">
    <property type="entry name" value="TetR_C_6"/>
    <property type="match status" value="1"/>
</dbReference>
<dbReference type="PANTHER" id="PTHR30055">
    <property type="entry name" value="HTH-TYPE TRANSCRIPTIONAL REGULATOR RUTR"/>
    <property type="match status" value="1"/>
</dbReference>
<evidence type="ECO:0000256" key="4">
    <source>
        <dbReference type="ARBA" id="ARBA00023163"/>
    </source>
</evidence>
<evidence type="ECO:0000256" key="2">
    <source>
        <dbReference type="ARBA" id="ARBA00023015"/>
    </source>
</evidence>
<organism evidence="5 6">
    <name type="scientific">Rhodococcus erythropolis</name>
    <name type="common">Arthrobacter picolinophilus</name>
    <dbReference type="NCBI Taxonomy" id="1833"/>
    <lineage>
        <taxon>Bacteria</taxon>
        <taxon>Bacillati</taxon>
        <taxon>Actinomycetota</taxon>
        <taxon>Actinomycetes</taxon>
        <taxon>Mycobacteriales</taxon>
        <taxon>Nocardiaceae</taxon>
        <taxon>Rhodococcus</taxon>
        <taxon>Rhodococcus erythropolis group</taxon>
    </lineage>
</organism>
<accession>A0A1F2Q2K1</accession>
<gene>
    <name evidence="5" type="ORF">BS297_11805</name>
</gene>
<dbReference type="PROSITE" id="PS50977">
    <property type="entry name" value="HTH_TETR_2"/>
    <property type="match status" value="1"/>
</dbReference>
<dbReference type="AlphaFoldDB" id="A0A1F2Q2K1"/>
<dbReference type="RefSeq" id="WP_060937834.1">
    <property type="nucleotide sequence ID" value="NZ_BHXB01000001.1"/>
</dbReference>
<dbReference type="InterPro" id="IPR001647">
    <property type="entry name" value="HTH_TetR"/>
</dbReference>
<dbReference type="SUPFAM" id="SSF46689">
    <property type="entry name" value="Homeodomain-like"/>
    <property type="match status" value="1"/>
</dbReference>
<protein>
    <submittedName>
        <fullName evidence="5">TetR family transcriptional regulator</fullName>
    </submittedName>
</protein>
<dbReference type="Proteomes" id="UP000325576">
    <property type="component" value="Unassembled WGS sequence"/>
</dbReference>
<comment type="caution">
    <text evidence="5">The sequence shown here is derived from an EMBL/GenBank/DDBJ whole genome shotgun (WGS) entry which is preliminary data.</text>
</comment>
<keyword evidence="1" id="KW-0678">Repressor</keyword>
<dbReference type="InterPro" id="IPR050109">
    <property type="entry name" value="HTH-type_TetR-like_transc_reg"/>
</dbReference>
<dbReference type="Gene3D" id="1.10.357.10">
    <property type="entry name" value="Tetracycline Repressor, domain 2"/>
    <property type="match status" value="1"/>
</dbReference>
<proteinExistence type="predicted"/>
<dbReference type="InterPro" id="IPR009057">
    <property type="entry name" value="Homeodomain-like_sf"/>
</dbReference>
<evidence type="ECO:0000256" key="3">
    <source>
        <dbReference type="ARBA" id="ARBA00023125"/>
    </source>
</evidence>
<dbReference type="PANTHER" id="PTHR30055:SF234">
    <property type="entry name" value="HTH-TYPE TRANSCRIPTIONAL REGULATOR BETI"/>
    <property type="match status" value="1"/>
</dbReference>
<reference evidence="5 6" key="1">
    <citation type="journal article" date="2017" name="Poromechanics V (2013)">
        <title>Genomic Characterization of the Arsenic-Tolerant Actinobacterium, &lt;i&gt;Rhodococcus erythropolis&lt;/i&gt; S43.</title>
        <authorList>
            <person name="Retamal-Morales G."/>
            <person name="Mehnert M."/>
            <person name="Schwabe R."/>
            <person name="Tischler D."/>
            <person name="Schloemann M."/>
            <person name="Levican G.J."/>
        </authorList>
    </citation>
    <scope>NUCLEOTIDE SEQUENCE [LARGE SCALE GENOMIC DNA]</scope>
    <source>
        <strain evidence="5 6">S43</strain>
    </source>
</reference>
<evidence type="ECO:0000313" key="6">
    <source>
        <dbReference type="Proteomes" id="UP000325576"/>
    </source>
</evidence>
<keyword evidence="4" id="KW-0804">Transcription</keyword>
<dbReference type="SUPFAM" id="SSF48498">
    <property type="entry name" value="Tetracyclin repressor-like, C-terminal domain"/>
    <property type="match status" value="1"/>
</dbReference>